<dbReference type="InterPro" id="IPR006116">
    <property type="entry name" value="NT_2-5OAS_ClassI-CCAase"/>
</dbReference>
<sequence>MGVGEWFSDFCGALRIDSEKRSSISYRTGRIVGQLNYDLRNKLDSKTSNRFYVGSYGRSTAIPSVSDIDLLYVLPYELYERFHGYIGNGQSALLTHVKNSISNTYSTTYLASDGQIVAINFTDGVKFEILPAFVNNDGSYTFADSNDGGSWRICKPKHEMDEFSARSAVCKSNLVELSRMARAWRDTNNVSMSGMLIDTLAYQFIGTWTYRDKSYLYYDWMTRDFFNYLANLDTQQTYWLAPGSNSRVYRSDIFQYKARSAELRAIEALGFQQNNHDWSARQKYREIYGTAFPA</sequence>
<name>A0A071M7M9_9BURK</name>
<protein>
    <recommendedName>
        <fullName evidence="3">Nucleotidyltransferase</fullName>
    </recommendedName>
</protein>
<dbReference type="GO" id="GO:0016779">
    <property type="term" value="F:nucleotidyltransferase activity"/>
    <property type="evidence" value="ECO:0007669"/>
    <property type="project" value="InterPro"/>
</dbReference>
<evidence type="ECO:0008006" key="3">
    <source>
        <dbReference type="Google" id="ProtNLM"/>
    </source>
</evidence>
<dbReference type="SUPFAM" id="SSF81301">
    <property type="entry name" value="Nucleotidyltransferase"/>
    <property type="match status" value="1"/>
</dbReference>
<dbReference type="CDD" id="cd05400">
    <property type="entry name" value="NT_2-5OAS_ClassI-CCAase"/>
    <property type="match status" value="1"/>
</dbReference>
<dbReference type="GO" id="GO:0051607">
    <property type="term" value="P:defense response to virus"/>
    <property type="evidence" value="ECO:0007669"/>
    <property type="project" value="UniProtKB-KW"/>
</dbReference>
<keyword evidence="1" id="KW-0051">Antiviral defense</keyword>
<gene>
    <name evidence="2" type="ORF">DT99_25725</name>
</gene>
<evidence type="ECO:0000256" key="1">
    <source>
        <dbReference type="ARBA" id="ARBA00023118"/>
    </source>
</evidence>
<dbReference type="Pfam" id="PF18144">
    <property type="entry name" value="SMODS"/>
    <property type="match status" value="1"/>
</dbReference>
<accession>A0A071M7M9</accession>
<dbReference type="Gene3D" id="3.30.460.10">
    <property type="entry name" value="Beta Polymerase, domain 2"/>
    <property type="match status" value="1"/>
</dbReference>
<evidence type="ECO:0000313" key="2">
    <source>
        <dbReference type="EMBL" id="KEA56575.1"/>
    </source>
</evidence>
<dbReference type="InterPro" id="IPR043519">
    <property type="entry name" value="NT_sf"/>
</dbReference>
<dbReference type="EMBL" id="JJOA01000025">
    <property type="protein sequence ID" value="KEA56575.1"/>
    <property type="molecule type" value="Genomic_DNA"/>
</dbReference>
<reference evidence="2" key="1">
    <citation type="submission" date="2014-04" db="EMBL/GenBank/DDBJ databases">
        <title>In planta biocontrol of soil-borne Fusarium wilt of banana through a plant endophytic bacterium, Burkholderia cenocepacia 869T2.</title>
        <authorList>
            <person name="Ho Y.-N."/>
            <person name="Chiang H.-M."/>
            <person name="Chao C.-P."/>
            <person name="Su C.-C."/>
            <person name="Hsu H.-F."/>
            <person name="Guo C.-T."/>
            <person name="Hsieh J.-L."/>
            <person name="Huang C.-C."/>
        </authorList>
    </citation>
    <scope>NUCLEOTIDE SEQUENCE [LARGE SCALE GENOMIC DNA]</scope>
    <source>
        <strain evidence="2">869T2</strain>
    </source>
</reference>
<proteinExistence type="predicted"/>
<comment type="caution">
    <text evidence="2">The sequence shown here is derived from an EMBL/GenBank/DDBJ whole genome shotgun (WGS) entry which is preliminary data.</text>
</comment>
<dbReference type="OrthoDB" id="2082416at2"/>
<organism evidence="2">
    <name type="scientific">Burkholderia cenocepacia</name>
    <dbReference type="NCBI Taxonomy" id="95486"/>
    <lineage>
        <taxon>Bacteria</taxon>
        <taxon>Pseudomonadati</taxon>
        <taxon>Pseudomonadota</taxon>
        <taxon>Betaproteobacteria</taxon>
        <taxon>Burkholderiales</taxon>
        <taxon>Burkholderiaceae</taxon>
        <taxon>Burkholderia</taxon>
        <taxon>Burkholderia cepacia complex</taxon>
    </lineage>
</organism>
<dbReference type="AlphaFoldDB" id="A0A071M7M9"/>